<evidence type="ECO:0000256" key="2">
    <source>
        <dbReference type="PROSITE-ProRule" id="PRU00808"/>
    </source>
</evidence>
<proteinExistence type="inferred from homology"/>
<dbReference type="Gene3D" id="3.60.20.10">
    <property type="entry name" value="Glutamine Phosphoribosylpyrophosphate, subunit 1, domain 1"/>
    <property type="match status" value="1"/>
</dbReference>
<keyword evidence="1 2" id="KW-0647">Proteasome</keyword>
<dbReference type="Pfam" id="PF00227">
    <property type="entry name" value="Proteasome"/>
    <property type="match status" value="1"/>
</dbReference>
<comment type="similarity">
    <text evidence="2">Belongs to the peptidase T1A family.</text>
</comment>
<evidence type="ECO:0000313" key="3">
    <source>
        <dbReference type="EMBL" id="OMH81324.1"/>
    </source>
</evidence>
<gene>
    <name evidence="3" type="ORF">AX774_g5219</name>
</gene>
<dbReference type="OrthoDB" id="431557at2759"/>
<dbReference type="PANTHER" id="PTHR11599">
    <property type="entry name" value="PROTEASOME SUBUNIT ALPHA/BETA"/>
    <property type="match status" value="1"/>
</dbReference>
<dbReference type="PROSITE" id="PS51475">
    <property type="entry name" value="PROTEASOME_ALPHA_2"/>
    <property type="match status" value="1"/>
</dbReference>
<evidence type="ECO:0000313" key="4">
    <source>
        <dbReference type="Proteomes" id="UP000188320"/>
    </source>
</evidence>
<reference evidence="4" key="1">
    <citation type="submission" date="2017-01" db="EMBL/GenBank/DDBJ databases">
        <authorList>
            <person name="Wang Y."/>
            <person name="White M."/>
            <person name="Kvist S."/>
            <person name="Moncalvo J.-M."/>
        </authorList>
    </citation>
    <scope>NUCLEOTIDE SEQUENCE [LARGE SCALE GENOMIC DNA]</scope>
    <source>
        <strain evidence="4">COL-18-3</strain>
    </source>
</reference>
<dbReference type="Proteomes" id="UP000188320">
    <property type="component" value="Unassembled WGS sequence"/>
</dbReference>
<protein>
    <submittedName>
        <fullName evidence="3">Putative proteasome subunit alpha type-5</fullName>
    </submittedName>
</protein>
<name>A0A1R1PK41_ZANCU</name>
<dbReference type="SUPFAM" id="SSF56235">
    <property type="entry name" value="N-terminal nucleophile aminohydrolases (Ntn hydrolases)"/>
    <property type="match status" value="1"/>
</dbReference>
<dbReference type="InterPro" id="IPR029055">
    <property type="entry name" value="Ntn_hydrolases_N"/>
</dbReference>
<comment type="caution">
    <text evidence="3">The sequence shown here is derived from an EMBL/GenBank/DDBJ whole genome shotgun (WGS) entry which is preliminary data.</text>
</comment>
<organism evidence="3 4">
    <name type="scientific">Zancudomyces culisetae</name>
    <name type="common">Gut fungus</name>
    <name type="synonym">Smittium culisetae</name>
    <dbReference type="NCBI Taxonomy" id="1213189"/>
    <lineage>
        <taxon>Eukaryota</taxon>
        <taxon>Fungi</taxon>
        <taxon>Fungi incertae sedis</taxon>
        <taxon>Zoopagomycota</taxon>
        <taxon>Kickxellomycotina</taxon>
        <taxon>Harpellomycetes</taxon>
        <taxon>Harpellales</taxon>
        <taxon>Legeriomycetaceae</taxon>
        <taxon>Zancudomyces</taxon>
    </lineage>
</organism>
<dbReference type="GO" id="GO:0051603">
    <property type="term" value="P:proteolysis involved in protein catabolic process"/>
    <property type="evidence" value="ECO:0007669"/>
    <property type="project" value="InterPro"/>
</dbReference>
<dbReference type="InterPro" id="IPR050115">
    <property type="entry name" value="Proteasome_alpha"/>
</dbReference>
<evidence type="ECO:0000256" key="1">
    <source>
        <dbReference type="ARBA" id="ARBA00022942"/>
    </source>
</evidence>
<dbReference type="AlphaFoldDB" id="A0A1R1PK41"/>
<dbReference type="GO" id="GO:0019773">
    <property type="term" value="C:proteasome core complex, alpha-subunit complex"/>
    <property type="evidence" value="ECO:0007669"/>
    <property type="project" value="UniProtKB-UniRule"/>
</dbReference>
<keyword evidence="4" id="KW-1185">Reference proteome</keyword>
<dbReference type="InterPro" id="IPR001353">
    <property type="entry name" value="Proteasome_sua/b"/>
</dbReference>
<dbReference type="InterPro" id="IPR023332">
    <property type="entry name" value="Proteasome_alpha-type"/>
</dbReference>
<sequence>MSRPFGVSLLVAGVDDIKGPQLFVTDPSGSLVRYEAKAIGAGSEGAQAELQQSYYKNMSLAEAEVLTLKVIKQVMEEKLSSKNVQLAKVAKDEKTGAAQFKIYSSQDLEPIIERLAEQD</sequence>
<dbReference type="EMBL" id="LSSK01000927">
    <property type="protein sequence ID" value="OMH81324.1"/>
    <property type="molecule type" value="Genomic_DNA"/>
</dbReference>
<accession>A0A1R1PK41</accession>